<organism evidence="1 2">
    <name type="scientific">Campylobacter rectus</name>
    <name type="common">Wolinella recta</name>
    <dbReference type="NCBI Taxonomy" id="203"/>
    <lineage>
        <taxon>Bacteria</taxon>
        <taxon>Pseudomonadati</taxon>
        <taxon>Campylobacterota</taxon>
        <taxon>Epsilonproteobacteria</taxon>
        <taxon>Campylobacterales</taxon>
        <taxon>Campylobacteraceae</taxon>
        <taxon>Campylobacter</taxon>
    </lineage>
</organism>
<dbReference type="RefSeq" id="WP_004320334.1">
    <property type="nucleotide sequence ID" value="NZ_CAURIV010000005.1"/>
</dbReference>
<dbReference type="EMBL" id="CP012543">
    <property type="protein sequence ID" value="QCD46641.1"/>
    <property type="molecule type" value="Genomic_DNA"/>
</dbReference>
<gene>
    <name evidence="1" type="ORF">CRECT_0972</name>
</gene>
<protein>
    <submittedName>
        <fullName evidence="1">Uncharacterized protein</fullName>
    </submittedName>
</protein>
<proteinExistence type="predicted"/>
<dbReference type="Proteomes" id="UP000502377">
    <property type="component" value="Chromosome"/>
</dbReference>
<sequence length="61" mass="6853">MKQIFIFLVFLAGLCAADIYVNGEKVGGSDQNATYNGESKNEILKQEGKKQLCKKGYKRYC</sequence>
<evidence type="ECO:0000313" key="1">
    <source>
        <dbReference type="EMBL" id="QCD46641.1"/>
    </source>
</evidence>
<reference evidence="1 2" key="1">
    <citation type="submission" date="2016-07" db="EMBL/GenBank/DDBJ databases">
        <title>Comparative genomics of the Campylobacter concisus group.</title>
        <authorList>
            <person name="Miller W.G."/>
            <person name="Yee E."/>
            <person name="Chapman M.H."/>
            <person name="Huynh S."/>
            <person name="Bono J.L."/>
            <person name="On S.L.W."/>
            <person name="StLeger J."/>
            <person name="Foster G."/>
            <person name="Parker C.T."/>
        </authorList>
    </citation>
    <scope>NUCLEOTIDE SEQUENCE [LARGE SCALE GENOMIC DNA]</scope>
    <source>
        <strain evidence="1 2">ATCC 33238</strain>
    </source>
</reference>
<evidence type="ECO:0000313" key="2">
    <source>
        <dbReference type="Proteomes" id="UP000502377"/>
    </source>
</evidence>
<dbReference type="KEGG" id="crx:CRECT_0972"/>
<dbReference type="AlphaFoldDB" id="A0A6G5QLW6"/>
<accession>A0A6G5QLW6</accession>
<name>A0A6G5QLW6_CAMRE</name>